<gene>
    <name evidence="7" type="ORF">SAMN05216225_10845</name>
</gene>
<evidence type="ECO:0000256" key="1">
    <source>
        <dbReference type="ARBA" id="ARBA00024353"/>
    </source>
</evidence>
<evidence type="ECO:0000313" key="8">
    <source>
        <dbReference type="Proteomes" id="UP000183988"/>
    </source>
</evidence>
<reference evidence="7 8" key="1">
    <citation type="submission" date="2016-11" db="EMBL/GenBank/DDBJ databases">
        <authorList>
            <person name="Jaros S."/>
            <person name="Januszkiewicz K."/>
            <person name="Wedrychowicz H."/>
        </authorList>
    </citation>
    <scope>NUCLEOTIDE SEQUENCE [LARGE SCALE GENOMIC DNA]</scope>
    <source>
        <strain evidence="7 8">IBRC-M 10683</strain>
    </source>
</reference>
<dbReference type="InterPro" id="IPR041916">
    <property type="entry name" value="Anti_sigma_zinc_sf"/>
</dbReference>
<dbReference type="Pfam" id="PF13490">
    <property type="entry name" value="zf-HC2"/>
    <property type="match status" value="1"/>
</dbReference>
<feature type="domain" description="Putative zinc-finger" evidence="5">
    <location>
        <begin position="3"/>
        <end position="36"/>
    </location>
</feature>
<proteinExistence type="inferred from homology"/>
<keyword evidence="4" id="KW-1133">Transmembrane helix</keyword>
<dbReference type="AlphaFoldDB" id="A0A1M5NM28"/>
<keyword evidence="4" id="KW-0472">Membrane</keyword>
<comment type="similarity">
    <text evidence="1">Belongs to the zinc-associated anti-sigma factor (ZAS) superfamily. Anti-sigma-W factor family.</text>
</comment>
<feature type="transmembrane region" description="Helical" evidence="4">
    <location>
        <begin position="84"/>
        <end position="103"/>
    </location>
</feature>
<evidence type="ECO:0000256" key="2">
    <source>
        <dbReference type="ARBA" id="ARBA00024438"/>
    </source>
</evidence>
<evidence type="ECO:0000256" key="4">
    <source>
        <dbReference type="SAM" id="Phobius"/>
    </source>
</evidence>
<evidence type="ECO:0000259" key="6">
    <source>
        <dbReference type="Pfam" id="PF13786"/>
    </source>
</evidence>
<dbReference type="RefSeq" id="WP_072892100.1">
    <property type="nucleotide sequence ID" value="NZ_FQVW01000084.1"/>
</dbReference>
<evidence type="ECO:0000259" key="5">
    <source>
        <dbReference type="Pfam" id="PF13490"/>
    </source>
</evidence>
<protein>
    <recommendedName>
        <fullName evidence="2">Anti-sigma-W factor RsiW</fullName>
    </recommendedName>
</protein>
<accession>A0A1M5NM28</accession>
<dbReference type="OrthoDB" id="2937128at2"/>
<dbReference type="Pfam" id="PF13786">
    <property type="entry name" value="DUF4179"/>
    <property type="match status" value="1"/>
</dbReference>
<dbReference type="Proteomes" id="UP000183988">
    <property type="component" value="Unassembled WGS sequence"/>
</dbReference>
<dbReference type="InterPro" id="IPR025436">
    <property type="entry name" value="DUF4179"/>
</dbReference>
<dbReference type="STRING" id="930117.SAMN05216225_10845"/>
<evidence type="ECO:0000313" key="7">
    <source>
        <dbReference type="EMBL" id="SHG90527.1"/>
    </source>
</evidence>
<dbReference type="InterPro" id="IPR027383">
    <property type="entry name" value="Znf_put"/>
</dbReference>
<organism evidence="7 8">
    <name type="scientific">Ornithinibacillus halophilus</name>
    <dbReference type="NCBI Taxonomy" id="930117"/>
    <lineage>
        <taxon>Bacteria</taxon>
        <taxon>Bacillati</taxon>
        <taxon>Bacillota</taxon>
        <taxon>Bacilli</taxon>
        <taxon>Bacillales</taxon>
        <taxon>Bacillaceae</taxon>
        <taxon>Ornithinibacillus</taxon>
    </lineage>
</organism>
<dbReference type="Gene3D" id="2.60.40.1630">
    <property type="entry name" value="bacillus anthracis domain"/>
    <property type="match status" value="1"/>
</dbReference>
<sequence length="526" mass="59926">MDCQETKENLIAYLENQCTPDDKKNVERHVESCKECKEELQELQETMQLLEVEKENIEPPPYLMNNVKEKLSQKRGKANKWKPSAWVAAVVFSLVFAGTVVAATDLNHHVMDWWKQMTSNEEQVMEENLKHGIGDRLNISEVSNDVKVTITDVVADDIQTLLYYEIEDLSKQANYQISLTEGVELPNQDEIWDQSNSNLEHDFSSSLSSHVTLYSDQENVMKGRLGLAPMDVEEGTIQLSLTKILEVVPMDESVGTESQVTNPTEEKFFEGEWNFEVSIEKHPAIVKDLNMKTEVGNTKVVLEQLTIAPTVTKLTYYFETLDSEHPVDFINFGALKSEGNAFKQDPFLSAGVSSSNHQYSGSVNFESIYFAQPKDIELELNSYNTTINEPEQFSIDVEKESQTFKYLGTEITVDQIEIGNPTTLRVTEELNKGRMYETLDFQVINNADRGSSSQGLGVIIDKHGNEYPVEEYFFRLDELEQPRMFTTEHQVSIESESVDEIIPTHLKIDGYTQTTFLDEVIEINLD</sequence>
<dbReference type="Gene3D" id="1.10.10.1320">
    <property type="entry name" value="Anti-sigma factor, zinc-finger domain"/>
    <property type="match status" value="1"/>
</dbReference>
<feature type="domain" description="DUF4179" evidence="6">
    <location>
        <begin position="77"/>
        <end position="168"/>
    </location>
</feature>
<dbReference type="EMBL" id="FQVW01000084">
    <property type="protein sequence ID" value="SHG90527.1"/>
    <property type="molecule type" value="Genomic_DNA"/>
</dbReference>
<keyword evidence="3" id="KW-0175">Coiled coil</keyword>
<name>A0A1M5NM28_9BACI</name>
<keyword evidence="4 7" id="KW-0812">Transmembrane</keyword>
<keyword evidence="8" id="KW-1185">Reference proteome</keyword>
<feature type="coiled-coil region" evidence="3">
    <location>
        <begin position="23"/>
        <end position="56"/>
    </location>
</feature>
<evidence type="ECO:0000256" key="3">
    <source>
        <dbReference type="SAM" id="Coils"/>
    </source>
</evidence>